<reference evidence="6 7" key="1">
    <citation type="submission" date="2020-04" db="EMBL/GenBank/DDBJ databases">
        <title>Novel species.</title>
        <authorList>
            <person name="Teo W.F.A."/>
            <person name="Lipun K."/>
            <person name="Srisuk N."/>
            <person name="Duangmal K."/>
        </authorList>
    </citation>
    <scope>NUCLEOTIDE SEQUENCE [LARGE SCALE GENOMIC DNA]</scope>
    <source>
        <strain evidence="6 7">K13G38</strain>
    </source>
</reference>
<dbReference type="PANTHER" id="PTHR30055:SF238">
    <property type="entry name" value="MYCOFACTOCIN BIOSYNTHESIS TRANSCRIPTIONAL REGULATOR MFTR-RELATED"/>
    <property type="match status" value="1"/>
</dbReference>
<keyword evidence="7" id="KW-1185">Reference proteome</keyword>
<name>A0ABX1J1N3_9PSEU</name>
<accession>A0ABX1J1N3</accession>
<dbReference type="InterPro" id="IPR023772">
    <property type="entry name" value="DNA-bd_HTH_TetR-type_CS"/>
</dbReference>
<dbReference type="Proteomes" id="UP000715441">
    <property type="component" value="Unassembled WGS sequence"/>
</dbReference>
<evidence type="ECO:0000256" key="1">
    <source>
        <dbReference type="ARBA" id="ARBA00023015"/>
    </source>
</evidence>
<dbReference type="InterPro" id="IPR001647">
    <property type="entry name" value="HTH_TetR"/>
</dbReference>
<gene>
    <name evidence="6" type="ORF">HFP15_10470</name>
</gene>
<dbReference type="PRINTS" id="PR00455">
    <property type="entry name" value="HTHTETR"/>
</dbReference>
<dbReference type="PROSITE" id="PS01081">
    <property type="entry name" value="HTH_TETR_1"/>
    <property type="match status" value="1"/>
</dbReference>
<sequence>MARWEPNARQRLVVAALDLFTEQGYDDTTVAEIAERAGLTKTTFFRHFPNKREVLFAGQDIHGRLVADGIAGAPEAATPLQAVAAGLDEVTASFTQAQREFGPRLQAVIAGHTELQEREVFKRAHLAAAMTDALRKRGVEELAANLAADLGARAFSRAFTRWVEPANERTFTELARQALDELRNAIRALE</sequence>
<dbReference type="PANTHER" id="PTHR30055">
    <property type="entry name" value="HTH-TYPE TRANSCRIPTIONAL REGULATOR RUTR"/>
    <property type="match status" value="1"/>
</dbReference>
<keyword evidence="2 4" id="KW-0238">DNA-binding</keyword>
<proteinExistence type="predicted"/>
<dbReference type="Pfam" id="PF00440">
    <property type="entry name" value="TetR_N"/>
    <property type="match status" value="1"/>
</dbReference>
<evidence type="ECO:0000256" key="4">
    <source>
        <dbReference type="PROSITE-ProRule" id="PRU00335"/>
    </source>
</evidence>
<dbReference type="Gene3D" id="1.10.357.10">
    <property type="entry name" value="Tetracycline Repressor, domain 2"/>
    <property type="match status" value="1"/>
</dbReference>
<evidence type="ECO:0000313" key="7">
    <source>
        <dbReference type="Proteomes" id="UP000715441"/>
    </source>
</evidence>
<protein>
    <submittedName>
        <fullName evidence="6">TetR/AcrR family transcriptional regulator</fullName>
    </submittedName>
</protein>
<dbReference type="InterPro" id="IPR050109">
    <property type="entry name" value="HTH-type_TetR-like_transc_reg"/>
</dbReference>
<keyword evidence="1" id="KW-0805">Transcription regulation</keyword>
<dbReference type="EMBL" id="JAAXLS010000005">
    <property type="protein sequence ID" value="NKQ53306.1"/>
    <property type="molecule type" value="Genomic_DNA"/>
</dbReference>
<keyword evidence="3" id="KW-0804">Transcription</keyword>
<dbReference type="InterPro" id="IPR009057">
    <property type="entry name" value="Homeodomain-like_sf"/>
</dbReference>
<dbReference type="RefSeq" id="WP_168514121.1">
    <property type="nucleotide sequence ID" value="NZ_JAAXLS010000005.1"/>
</dbReference>
<evidence type="ECO:0000256" key="3">
    <source>
        <dbReference type="ARBA" id="ARBA00023163"/>
    </source>
</evidence>
<comment type="caution">
    <text evidence="6">The sequence shown here is derived from an EMBL/GenBank/DDBJ whole genome shotgun (WGS) entry which is preliminary data.</text>
</comment>
<feature type="DNA-binding region" description="H-T-H motif" evidence="4">
    <location>
        <begin position="29"/>
        <end position="48"/>
    </location>
</feature>
<evidence type="ECO:0000313" key="6">
    <source>
        <dbReference type="EMBL" id="NKQ53306.1"/>
    </source>
</evidence>
<feature type="domain" description="HTH tetR-type" evidence="5">
    <location>
        <begin position="6"/>
        <end position="66"/>
    </location>
</feature>
<dbReference type="PROSITE" id="PS50977">
    <property type="entry name" value="HTH_TETR_2"/>
    <property type="match status" value="1"/>
</dbReference>
<dbReference type="SUPFAM" id="SSF46689">
    <property type="entry name" value="Homeodomain-like"/>
    <property type="match status" value="1"/>
</dbReference>
<evidence type="ECO:0000259" key="5">
    <source>
        <dbReference type="PROSITE" id="PS50977"/>
    </source>
</evidence>
<evidence type="ECO:0000256" key="2">
    <source>
        <dbReference type="ARBA" id="ARBA00023125"/>
    </source>
</evidence>
<organism evidence="6 7">
    <name type="scientific">Amycolatopsis acididurans</name>
    <dbReference type="NCBI Taxonomy" id="2724524"/>
    <lineage>
        <taxon>Bacteria</taxon>
        <taxon>Bacillati</taxon>
        <taxon>Actinomycetota</taxon>
        <taxon>Actinomycetes</taxon>
        <taxon>Pseudonocardiales</taxon>
        <taxon>Pseudonocardiaceae</taxon>
        <taxon>Amycolatopsis</taxon>
    </lineage>
</organism>